<organism evidence="1 2">
    <name type="scientific">Rattus norvegicus</name>
    <name type="common">Rat</name>
    <dbReference type="NCBI Taxonomy" id="10116"/>
    <lineage>
        <taxon>Eukaryota</taxon>
        <taxon>Metazoa</taxon>
        <taxon>Chordata</taxon>
        <taxon>Craniata</taxon>
        <taxon>Vertebrata</taxon>
        <taxon>Euteleostomi</taxon>
        <taxon>Mammalia</taxon>
        <taxon>Eutheria</taxon>
        <taxon>Euarchontoglires</taxon>
        <taxon>Glires</taxon>
        <taxon>Rodentia</taxon>
        <taxon>Myomorpha</taxon>
        <taxon>Muroidea</taxon>
        <taxon>Muridae</taxon>
        <taxon>Murinae</taxon>
        <taxon>Rattus</taxon>
    </lineage>
</organism>
<accession>A6JL45</accession>
<evidence type="ECO:0000313" key="1">
    <source>
        <dbReference type="EMBL" id="EDM10610.1"/>
    </source>
</evidence>
<protein>
    <submittedName>
        <fullName evidence="1">RCG58782</fullName>
    </submittedName>
</protein>
<name>A6JL45_RAT</name>
<dbReference type="AlphaFoldDB" id="A6JL45"/>
<proteinExistence type="predicted"/>
<dbReference type="Proteomes" id="UP000234681">
    <property type="component" value="Chromosome 11"/>
</dbReference>
<reference evidence="2" key="1">
    <citation type="submission" date="2005-09" db="EMBL/GenBank/DDBJ databases">
        <authorList>
            <person name="Mural R.J."/>
            <person name="Li P.W."/>
            <person name="Adams M.D."/>
            <person name="Amanatides P.G."/>
            <person name="Baden-Tillson H."/>
            <person name="Barnstead M."/>
            <person name="Chin S.H."/>
            <person name="Dew I."/>
            <person name="Evans C.A."/>
            <person name="Ferriera S."/>
            <person name="Flanigan M."/>
            <person name="Fosler C."/>
            <person name="Glodek A."/>
            <person name="Gu Z."/>
            <person name="Holt R.A."/>
            <person name="Jennings D."/>
            <person name="Kraft C.L."/>
            <person name="Lu F."/>
            <person name="Nguyen T."/>
            <person name="Nusskern D.R."/>
            <person name="Pfannkoch C.M."/>
            <person name="Sitter C."/>
            <person name="Sutton G.G."/>
            <person name="Venter J.C."/>
            <person name="Wang Z."/>
            <person name="Woodage T."/>
            <person name="Zheng X.H."/>
            <person name="Zhong F."/>
        </authorList>
    </citation>
    <scope>NUCLEOTIDE SEQUENCE [LARGE SCALE GENOMIC DNA]</scope>
    <source>
        <strain>BN</strain>
        <strain evidence="2">Sprague-Dawley</strain>
    </source>
</reference>
<sequence length="88" mass="9620">MCVESVIILHHRSTFPASDCTGFSGFTSTVGFEHAGAVKGPSEHSSVLVVCLSAAMETGNQSIHPDPCQRRTFKKQYVFIICFLRTLT</sequence>
<evidence type="ECO:0000313" key="2">
    <source>
        <dbReference type="Proteomes" id="UP000234681"/>
    </source>
</evidence>
<gene>
    <name evidence="1" type="ORF">rCG_58782</name>
</gene>
<dbReference type="EMBL" id="CH473989">
    <property type="protein sequence ID" value="EDM10610.1"/>
    <property type="molecule type" value="Genomic_DNA"/>
</dbReference>